<keyword evidence="2" id="KW-1185">Reference proteome</keyword>
<dbReference type="Proteomes" id="UP000039046">
    <property type="component" value="Unassembled WGS sequence"/>
</dbReference>
<accession>A0A0A1THA3</accession>
<evidence type="ECO:0000313" key="1">
    <source>
        <dbReference type="EMBL" id="CEJ94294.1"/>
    </source>
</evidence>
<dbReference type="STRING" id="1531966.A0A0A1THA3"/>
<gene>
    <name evidence="1" type="ORF">VHEMI09835</name>
</gene>
<reference evidence="1 2" key="1">
    <citation type="journal article" date="2015" name="Genome Announc.">
        <title>Draft Genome Sequence and Gene Annotation of the Entomopathogenic Fungus Verticillium hemipterigenum.</title>
        <authorList>
            <person name="Horn F."/>
            <person name="Habel A."/>
            <person name="Scharf D.H."/>
            <person name="Dworschak J."/>
            <person name="Brakhage A.A."/>
            <person name="Guthke R."/>
            <person name="Hertweck C."/>
            <person name="Linde J."/>
        </authorList>
    </citation>
    <scope>NUCLEOTIDE SEQUENCE [LARGE SCALE GENOMIC DNA]</scope>
</reference>
<organism evidence="1 2">
    <name type="scientific">[Torrubiella] hemipterigena</name>
    <dbReference type="NCBI Taxonomy" id="1531966"/>
    <lineage>
        <taxon>Eukaryota</taxon>
        <taxon>Fungi</taxon>
        <taxon>Dikarya</taxon>
        <taxon>Ascomycota</taxon>
        <taxon>Pezizomycotina</taxon>
        <taxon>Sordariomycetes</taxon>
        <taxon>Hypocreomycetidae</taxon>
        <taxon>Hypocreales</taxon>
        <taxon>Clavicipitaceae</taxon>
        <taxon>Clavicipitaceae incertae sedis</taxon>
        <taxon>'Torrubiella' clade</taxon>
    </lineage>
</organism>
<protein>
    <recommendedName>
        <fullName evidence="3">Ubiquitin-like domain-containing protein</fullName>
    </recommendedName>
</protein>
<dbReference type="HOGENOM" id="CLU_096182_1_0_1"/>
<dbReference type="EMBL" id="CDHN01000006">
    <property type="protein sequence ID" value="CEJ94294.1"/>
    <property type="molecule type" value="Genomic_DNA"/>
</dbReference>
<evidence type="ECO:0008006" key="3">
    <source>
        <dbReference type="Google" id="ProtNLM"/>
    </source>
</evidence>
<proteinExistence type="predicted"/>
<sequence length="136" mass="15331">MADVESQISVRFRHGIHTIYLFLDPSESFSAVSKELLTLLHDRYPGGLTSTLEPEKTTPIPQSSVNAFAYAVLTVPNDPSRGWKKLDIGSDQEHTLTKCGIKDNSVVAFTFPHATDDQDDIVFDVEWPRDDEEMYE</sequence>
<dbReference type="AlphaFoldDB" id="A0A0A1THA3"/>
<name>A0A0A1THA3_9HYPO</name>
<dbReference type="OrthoDB" id="5376498at2759"/>
<evidence type="ECO:0000313" key="2">
    <source>
        <dbReference type="Proteomes" id="UP000039046"/>
    </source>
</evidence>